<keyword evidence="7" id="KW-1185">Reference proteome</keyword>
<feature type="domain" description="Multidrug resistance protein MdtA-like beta-barrel" evidence="4">
    <location>
        <begin position="249"/>
        <end position="329"/>
    </location>
</feature>
<dbReference type="Gene3D" id="2.40.420.20">
    <property type="match status" value="1"/>
</dbReference>
<dbReference type="Pfam" id="PF25944">
    <property type="entry name" value="Beta-barrel_RND"/>
    <property type="match status" value="1"/>
</dbReference>
<evidence type="ECO:0000259" key="3">
    <source>
        <dbReference type="Pfam" id="PF25917"/>
    </source>
</evidence>
<dbReference type="InterPro" id="IPR058637">
    <property type="entry name" value="YknX-like_C"/>
</dbReference>
<feature type="domain" description="YknX-like C-terminal permuted SH3-like" evidence="5">
    <location>
        <begin position="337"/>
        <end position="404"/>
    </location>
</feature>
<sequence>MKRIVSTVLGPFRFAVRRPITTLFLLVALIGGTVVGLTKKGVDVLPPPYSERLRTHTDDLIARSRKAKTYLVAQYEKYFATHEEAVHHEEHKIVVTSPQARDVTITEGYVCQIHSQRHINVCALDGGYLEEIFVKEGQAVKKGDLMFKIVPVLYQAKLEAEKAEADLAQLEYNNTKMLSDSKVVSQNEVLLLQAKLAKAQAKASLARAELNFTNVRAPFDGIIDRLHEQLGSLIKEGDILTTLSDNSVMWVYFNVPEAQYLDYMAALNQHREDPKLELMLAGDRKFPQVGKIGAIEAKFNNETGNIAFRADFPNPDRLLRHGQTGTVLLSRVSKDVTVIPQRATFEILAKRYVYVVGEDGKAHQREISIQNEMDDIFVVNKGVKAGEKIVLEGIRQVHDGEEVHYEFNPPELVMANLKNRAE</sequence>
<comment type="similarity">
    <text evidence="1">Belongs to the membrane fusion protein (MFP) (TC 8.A.1) family.</text>
</comment>
<dbReference type="PANTHER" id="PTHR30158">
    <property type="entry name" value="ACRA/E-RELATED COMPONENT OF DRUG EFFLUX TRANSPORTER"/>
    <property type="match status" value="1"/>
</dbReference>
<gene>
    <name evidence="6" type="ORF">PZE19_18260</name>
</gene>
<protein>
    <submittedName>
        <fullName evidence="6">Efflux RND transporter periplasmic adaptor subunit</fullName>
    </submittedName>
</protein>
<dbReference type="Pfam" id="PF25989">
    <property type="entry name" value="YknX_C"/>
    <property type="match status" value="1"/>
</dbReference>
<evidence type="ECO:0000256" key="1">
    <source>
        <dbReference type="ARBA" id="ARBA00009477"/>
    </source>
</evidence>
<dbReference type="Proteomes" id="UP001216907">
    <property type="component" value="Unassembled WGS sequence"/>
</dbReference>
<dbReference type="EMBL" id="JARRAG010000002">
    <property type="protein sequence ID" value="MDG3005735.1"/>
    <property type="molecule type" value="Genomic_DNA"/>
</dbReference>
<dbReference type="Gene3D" id="2.40.30.170">
    <property type="match status" value="1"/>
</dbReference>
<dbReference type="InterPro" id="IPR058626">
    <property type="entry name" value="MdtA-like_b-barrel"/>
</dbReference>
<dbReference type="Pfam" id="PF25917">
    <property type="entry name" value="BSH_RND"/>
    <property type="match status" value="1"/>
</dbReference>
<evidence type="ECO:0000256" key="2">
    <source>
        <dbReference type="SAM" id="Coils"/>
    </source>
</evidence>
<evidence type="ECO:0000259" key="5">
    <source>
        <dbReference type="Pfam" id="PF25989"/>
    </source>
</evidence>
<evidence type="ECO:0000313" key="6">
    <source>
        <dbReference type="EMBL" id="MDG3005735.1"/>
    </source>
</evidence>
<dbReference type="SUPFAM" id="SSF111369">
    <property type="entry name" value="HlyD-like secretion proteins"/>
    <property type="match status" value="1"/>
</dbReference>
<organism evidence="6 7">
    <name type="scientific">Paludisphaera mucosa</name>
    <dbReference type="NCBI Taxonomy" id="3030827"/>
    <lineage>
        <taxon>Bacteria</taxon>
        <taxon>Pseudomonadati</taxon>
        <taxon>Planctomycetota</taxon>
        <taxon>Planctomycetia</taxon>
        <taxon>Isosphaerales</taxon>
        <taxon>Isosphaeraceae</taxon>
        <taxon>Paludisphaera</taxon>
    </lineage>
</organism>
<evidence type="ECO:0000313" key="7">
    <source>
        <dbReference type="Proteomes" id="UP001216907"/>
    </source>
</evidence>
<proteinExistence type="inferred from homology"/>
<feature type="domain" description="Multidrug resistance protein MdtA-like barrel-sandwich hybrid" evidence="3">
    <location>
        <begin position="125"/>
        <end position="239"/>
    </location>
</feature>
<name>A0ABT6FDT0_9BACT</name>
<dbReference type="Gene3D" id="1.10.287.470">
    <property type="entry name" value="Helix hairpin bin"/>
    <property type="match status" value="1"/>
</dbReference>
<dbReference type="InterPro" id="IPR006143">
    <property type="entry name" value="RND_pump_MFP"/>
</dbReference>
<dbReference type="NCBIfam" id="TIGR01730">
    <property type="entry name" value="RND_mfp"/>
    <property type="match status" value="1"/>
</dbReference>
<feature type="coiled-coil region" evidence="2">
    <location>
        <begin position="153"/>
        <end position="211"/>
    </location>
</feature>
<comment type="caution">
    <text evidence="6">The sequence shown here is derived from an EMBL/GenBank/DDBJ whole genome shotgun (WGS) entry which is preliminary data.</text>
</comment>
<accession>A0ABT6FDT0</accession>
<keyword evidence="2" id="KW-0175">Coiled coil</keyword>
<reference evidence="6 7" key="1">
    <citation type="submission" date="2023-03" db="EMBL/GenBank/DDBJ databases">
        <title>Paludisphaera mucosa sp. nov. a novel planctomycete from northern fen.</title>
        <authorList>
            <person name="Ivanova A."/>
        </authorList>
    </citation>
    <scope>NUCLEOTIDE SEQUENCE [LARGE SCALE GENOMIC DNA]</scope>
    <source>
        <strain evidence="6 7">Pla2</strain>
    </source>
</reference>
<dbReference type="PANTHER" id="PTHR30158:SF23">
    <property type="entry name" value="MULTIDRUG RESISTANCE PROTEIN MEXA"/>
    <property type="match status" value="1"/>
</dbReference>
<dbReference type="Gene3D" id="2.40.50.100">
    <property type="match status" value="1"/>
</dbReference>
<evidence type="ECO:0000259" key="4">
    <source>
        <dbReference type="Pfam" id="PF25944"/>
    </source>
</evidence>
<dbReference type="InterPro" id="IPR058625">
    <property type="entry name" value="MdtA-like_BSH"/>
</dbReference>
<dbReference type="RefSeq" id="WP_277862065.1">
    <property type="nucleotide sequence ID" value="NZ_JARRAG010000002.1"/>
</dbReference>